<comment type="caution">
    <text evidence="10">The sequence shown here is derived from an EMBL/GenBank/DDBJ whole genome shotgun (WGS) entry which is preliminary data.</text>
</comment>
<protein>
    <submittedName>
        <fullName evidence="10">Iron ABC transporter permease</fullName>
    </submittedName>
</protein>
<feature type="transmembrane region" description="Helical" evidence="8">
    <location>
        <begin position="548"/>
        <end position="566"/>
    </location>
</feature>
<accession>A0A371J4E2</accession>
<dbReference type="Pfam" id="PF00528">
    <property type="entry name" value="BPD_transp_1"/>
    <property type="match status" value="2"/>
</dbReference>
<dbReference type="Proteomes" id="UP000215694">
    <property type="component" value="Unassembled WGS sequence"/>
</dbReference>
<evidence type="ECO:0000259" key="9">
    <source>
        <dbReference type="PROSITE" id="PS50928"/>
    </source>
</evidence>
<keyword evidence="3" id="KW-1003">Cell membrane</keyword>
<keyword evidence="4" id="KW-0997">Cell inner membrane</keyword>
<comment type="similarity">
    <text evidence="8">Belongs to the binding-protein-dependent transport system permease family.</text>
</comment>
<feature type="transmembrane region" description="Helical" evidence="8">
    <location>
        <begin position="21"/>
        <end position="40"/>
    </location>
</feature>
<feature type="transmembrane region" description="Helical" evidence="8">
    <location>
        <begin position="311"/>
        <end position="330"/>
    </location>
</feature>
<dbReference type="EMBL" id="NOJY02000012">
    <property type="protein sequence ID" value="RDY27629.1"/>
    <property type="molecule type" value="Genomic_DNA"/>
</dbReference>
<evidence type="ECO:0000313" key="10">
    <source>
        <dbReference type="EMBL" id="RDY27629.1"/>
    </source>
</evidence>
<evidence type="ECO:0000256" key="1">
    <source>
        <dbReference type="ARBA" id="ARBA00004429"/>
    </source>
</evidence>
<name>A0A371J4E2_9FIRM</name>
<dbReference type="SUPFAM" id="SSF161098">
    <property type="entry name" value="MetI-like"/>
    <property type="match status" value="2"/>
</dbReference>
<feature type="transmembrane region" description="Helical" evidence="8">
    <location>
        <begin position="258"/>
        <end position="279"/>
    </location>
</feature>
<dbReference type="CDD" id="cd06261">
    <property type="entry name" value="TM_PBP2"/>
    <property type="match status" value="2"/>
</dbReference>
<feature type="transmembrane region" description="Helical" evidence="8">
    <location>
        <begin position="111"/>
        <end position="132"/>
    </location>
</feature>
<dbReference type="OrthoDB" id="9776648at2"/>
<comment type="subcellular location">
    <subcellularLocation>
        <location evidence="1">Cell inner membrane</location>
        <topology evidence="1">Multi-pass membrane protein</topology>
    </subcellularLocation>
    <subcellularLocation>
        <location evidence="8">Cell membrane</location>
        <topology evidence="8">Multi-pass membrane protein</topology>
    </subcellularLocation>
</comment>
<dbReference type="Gene3D" id="1.10.3720.10">
    <property type="entry name" value="MetI-like"/>
    <property type="match status" value="2"/>
</dbReference>
<dbReference type="PROSITE" id="PS50928">
    <property type="entry name" value="ABC_TM1"/>
    <property type="match status" value="2"/>
</dbReference>
<dbReference type="InterPro" id="IPR035906">
    <property type="entry name" value="MetI-like_sf"/>
</dbReference>
<dbReference type="AlphaFoldDB" id="A0A371J4E2"/>
<feature type="transmembrane region" description="Helical" evidence="8">
    <location>
        <begin position="366"/>
        <end position="392"/>
    </location>
</feature>
<evidence type="ECO:0000256" key="3">
    <source>
        <dbReference type="ARBA" id="ARBA00022475"/>
    </source>
</evidence>
<proteinExistence type="inferred from homology"/>
<reference evidence="10 11" key="1">
    <citation type="journal article" date="2017" name="Genome Announc.">
        <title>Draft Genome Sequence of Romboutsia weinsteinii sp. nov. Strain CCRI-19649(T) Isolated from Surface Water.</title>
        <authorList>
            <person name="Maheux A.F."/>
            <person name="Boudreau D.K."/>
            <person name="Berube E."/>
            <person name="Boissinot M."/>
            <person name="Cantin P."/>
            <person name="Raymond F."/>
            <person name="Corbeil J."/>
            <person name="Omar R.F."/>
            <person name="Bergeron M.G."/>
        </authorList>
    </citation>
    <scope>NUCLEOTIDE SEQUENCE [LARGE SCALE GENOMIC DNA]</scope>
    <source>
        <strain evidence="10 11">CCRI-19649</strain>
    </source>
</reference>
<dbReference type="InterPro" id="IPR000515">
    <property type="entry name" value="MetI-like"/>
</dbReference>
<feature type="domain" description="ABC transmembrane type-1" evidence="9">
    <location>
        <begin position="71"/>
        <end position="276"/>
    </location>
</feature>
<feature type="transmembrane region" description="Helical" evidence="8">
    <location>
        <begin position="199"/>
        <end position="221"/>
    </location>
</feature>
<dbReference type="PANTHER" id="PTHR43357:SF4">
    <property type="entry name" value="INNER MEMBRANE ABC TRANSPORTER PERMEASE PROTEIN YDCV"/>
    <property type="match status" value="1"/>
</dbReference>
<evidence type="ECO:0000256" key="7">
    <source>
        <dbReference type="ARBA" id="ARBA00023136"/>
    </source>
</evidence>
<evidence type="ECO:0000256" key="4">
    <source>
        <dbReference type="ARBA" id="ARBA00022519"/>
    </source>
</evidence>
<dbReference type="PANTHER" id="PTHR43357">
    <property type="entry name" value="INNER MEMBRANE ABC TRANSPORTER PERMEASE PROTEIN YDCV"/>
    <property type="match status" value="1"/>
</dbReference>
<gene>
    <name evidence="10" type="ORF">CHL78_008955</name>
</gene>
<keyword evidence="2 8" id="KW-0813">Transport</keyword>
<evidence type="ECO:0000256" key="5">
    <source>
        <dbReference type="ARBA" id="ARBA00022692"/>
    </source>
</evidence>
<keyword evidence="6 8" id="KW-1133">Transmembrane helix</keyword>
<feature type="transmembrane region" description="Helical" evidence="8">
    <location>
        <begin position="75"/>
        <end position="99"/>
    </location>
</feature>
<evidence type="ECO:0000313" key="11">
    <source>
        <dbReference type="Proteomes" id="UP000215694"/>
    </source>
</evidence>
<keyword evidence="11" id="KW-1185">Reference proteome</keyword>
<feature type="transmembrane region" description="Helical" evidence="8">
    <location>
        <begin position="430"/>
        <end position="451"/>
    </location>
</feature>
<organism evidence="10 11">
    <name type="scientific">Romboutsia weinsteinii</name>
    <dbReference type="NCBI Taxonomy" id="2020949"/>
    <lineage>
        <taxon>Bacteria</taxon>
        <taxon>Bacillati</taxon>
        <taxon>Bacillota</taxon>
        <taxon>Clostridia</taxon>
        <taxon>Peptostreptococcales</taxon>
        <taxon>Peptostreptococcaceae</taxon>
        <taxon>Romboutsia</taxon>
    </lineage>
</organism>
<evidence type="ECO:0000256" key="8">
    <source>
        <dbReference type="RuleBase" id="RU363032"/>
    </source>
</evidence>
<feature type="domain" description="ABC transmembrane type-1" evidence="9">
    <location>
        <begin position="366"/>
        <end position="565"/>
    </location>
</feature>
<keyword evidence="7 8" id="KW-0472">Membrane</keyword>
<feature type="transmembrane region" description="Helical" evidence="8">
    <location>
        <begin position="486"/>
        <end position="506"/>
    </location>
</feature>
<keyword evidence="5 8" id="KW-0812">Transmembrane</keyword>
<sequence length="576" mass="64109">MSPLKKRKVTKSFGFENILKYLMYAMLAWFIVSFLVIPNINTLYTTFFIDGSFSLEAVQKLLSSERAMSSLKNSFILAVSLSVTVNIIGISLVLLTDYFDIKGSKILRLGYMTTLIYGGLILVSGYKFIYGGNGFITNFLVDIFPNMNQDWFVGYWAVLFVMTFACTSNHLIFLSNAIKKLDFQTIEAAKNMGASTFLILRRVVLPTLLPSIFAVTILIFITGLGATSAPLIVGGESFQTITPMILTFSKSIGSRDLAAMLSIFLGMATVILLVCMNHFEKKGNYMSVSKVKTTIVKQKINNKFVNVLAHIYAYALFLIYVVPVVLIILFSFTDAKSIATGTLSFSSFTLNNYISLITNESAYKPFIVSILYSLLASIGVIIITVSACRIIHKVKNKWSDILEYSLLLPWLLPSTLIAIGLITTFDKPQWFIGGNILVGTLVVLLLAYIIVKIPYTLRMIKAAFFSIDDTLEDASKNLGASSLYTFFRILLPIILPSVLSVFALNFNSLLTDYDLSVFLYHPLYQPLGVFIKNLTDANTVADNTTMTFVYAVIVMIISSITLYLVYGRDVKKTKKG</sequence>
<dbReference type="GO" id="GO:0055085">
    <property type="term" value="P:transmembrane transport"/>
    <property type="evidence" value="ECO:0007669"/>
    <property type="project" value="InterPro"/>
</dbReference>
<evidence type="ECO:0000256" key="2">
    <source>
        <dbReference type="ARBA" id="ARBA00022448"/>
    </source>
</evidence>
<feature type="transmembrane region" description="Helical" evidence="8">
    <location>
        <begin position="152"/>
        <end position="178"/>
    </location>
</feature>
<dbReference type="GO" id="GO:0005886">
    <property type="term" value="C:plasma membrane"/>
    <property type="evidence" value="ECO:0007669"/>
    <property type="project" value="UniProtKB-SubCell"/>
</dbReference>
<feature type="transmembrane region" description="Helical" evidence="8">
    <location>
        <begin position="404"/>
        <end position="424"/>
    </location>
</feature>
<evidence type="ECO:0000256" key="6">
    <source>
        <dbReference type="ARBA" id="ARBA00022989"/>
    </source>
</evidence>